<dbReference type="EMBL" id="CP031035">
    <property type="protein sequence ID" value="QDZ19100.1"/>
    <property type="molecule type" value="Genomic_DNA"/>
</dbReference>
<dbReference type="PANTHER" id="PTHR16509:SF1">
    <property type="entry name" value="MANGANESE-DEPENDENT ADP-RIBOSE_CDP-ALCOHOL DIPHOSPHATASE"/>
    <property type="match status" value="1"/>
</dbReference>
<sequence length="400" mass="43773">MGSKGRGPSHRGARGVQGGGRTWWRSKGLVFWFFTVAFLVSTVACLFLVSRSGRGVGWRDAGGVAIPRWLEGEDALFSVGLITDLQYSDIPDRTMRYGGARRYYRNSLAVLREAREAWREANATTVMVLGDSIDRSTLEVSGGNEPGVALERVVRGFEGLQPNFVLGNHDVEAIPSRSELLGALGMGGWGEGAAHYALRPHQGTKFLVLDAYAVSVYTDERRGEALSTLARERGDLEGNLKGPGGLKGLRRRFNALGGELGGDQMRWLEREIRESEGLGENVVVFSHIPISPSAVSWGCGPMCLAWDYDVLLDLLRRSRCVKAFFAGHDHAGGFHSERAYDAKLRAAAGRGGARILHHVTVEGVIETPVGSTAFATLEFHGRGILLRGRGRIRTRWLPFR</sequence>
<gene>
    <name evidence="4" type="ORF">A3770_02p16180</name>
</gene>
<dbReference type="Pfam" id="PF00149">
    <property type="entry name" value="Metallophos"/>
    <property type="match status" value="1"/>
</dbReference>
<organism evidence="4 5">
    <name type="scientific">Chloropicon primus</name>
    <dbReference type="NCBI Taxonomy" id="1764295"/>
    <lineage>
        <taxon>Eukaryota</taxon>
        <taxon>Viridiplantae</taxon>
        <taxon>Chlorophyta</taxon>
        <taxon>Chloropicophyceae</taxon>
        <taxon>Chloropicales</taxon>
        <taxon>Chloropicaceae</taxon>
        <taxon>Chloropicon</taxon>
    </lineage>
</organism>
<proteinExistence type="predicted"/>
<evidence type="ECO:0000256" key="1">
    <source>
        <dbReference type="SAM" id="MobiDB-lite"/>
    </source>
</evidence>
<dbReference type="AlphaFoldDB" id="A0A5B8MI99"/>
<reference evidence="4 5" key="1">
    <citation type="submission" date="2018-07" db="EMBL/GenBank/DDBJ databases">
        <title>The complete nuclear genome of the prasinophyte Chloropicon primus (CCMP1205).</title>
        <authorList>
            <person name="Pombert J.-F."/>
            <person name="Otis C."/>
            <person name="Turmel M."/>
            <person name="Lemieux C."/>
        </authorList>
    </citation>
    <scope>NUCLEOTIDE SEQUENCE [LARGE SCALE GENOMIC DNA]</scope>
    <source>
        <strain evidence="4 5">CCMP1205</strain>
    </source>
</reference>
<accession>A0A5B8MI99</accession>
<evidence type="ECO:0000313" key="4">
    <source>
        <dbReference type="EMBL" id="QDZ19100.1"/>
    </source>
</evidence>
<keyword evidence="2" id="KW-0472">Membrane</keyword>
<evidence type="ECO:0000313" key="5">
    <source>
        <dbReference type="Proteomes" id="UP000316726"/>
    </source>
</evidence>
<dbReference type="GO" id="GO:0047631">
    <property type="term" value="F:ADP-ribose diphosphatase activity"/>
    <property type="evidence" value="ECO:0007669"/>
    <property type="project" value="TreeGrafter"/>
</dbReference>
<feature type="domain" description="Calcineurin-like phosphoesterase" evidence="3">
    <location>
        <begin position="79"/>
        <end position="331"/>
    </location>
</feature>
<feature type="transmembrane region" description="Helical" evidence="2">
    <location>
        <begin position="29"/>
        <end position="49"/>
    </location>
</feature>
<dbReference type="Proteomes" id="UP000316726">
    <property type="component" value="Chromosome 2"/>
</dbReference>
<evidence type="ECO:0000256" key="2">
    <source>
        <dbReference type="SAM" id="Phobius"/>
    </source>
</evidence>
<feature type="region of interest" description="Disordered" evidence="1">
    <location>
        <begin position="1"/>
        <end position="20"/>
    </location>
</feature>
<dbReference type="InterPro" id="IPR029052">
    <property type="entry name" value="Metallo-depent_PP-like"/>
</dbReference>
<keyword evidence="5" id="KW-1185">Reference proteome</keyword>
<keyword evidence="2" id="KW-0812">Transmembrane</keyword>
<dbReference type="InterPro" id="IPR004843">
    <property type="entry name" value="Calcineurin-like_PHP"/>
</dbReference>
<dbReference type="GO" id="GO:0008663">
    <property type="term" value="F:2',3'-cyclic-nucleotide 2'-phosphodiesterase activity"/>
    <property type="evidence" value="ECO:0007669"/>
    <property type="project" value="TreeGrafter"/>
</dbReference>
<dbReference type="GO" id="GO:0030145">
    <property type="term" value="F:manganese ion binding"/>
    <property type="evidence" value="ECO:0007669"/>
    <property type="project" value="TreeGrafter"/>
</dbReference>
<dbReference type="OrthoDB" id="9675250at2759"/>
<dbReference type="Gene3D" id="3.60.21.10">
    <property type="match status" value="1"/>
</dbReference>
<dbReference type="SUPFAM" id="SSF56300">
    <property type="entry name" value="Metallo-dependent phosphatases"/>
    <property type="match status" value="1"/>
</dbReference>
<name>A0A5B8MI99_9CHLO</name>
<evidence type="ECO:0000259" key="3">
    <source>
        <dbReference type="Pfam" id="PF00149"/>
    </source>
</evidence>
<protein>
    <submittedName>
        <fullName evidence="4">Metallo-dependent phosphatase</fullName>
    </submittedName>
</protein>
<keyword evidence="2" id="KW-1133">Transmembrane helix</keyword>
<dbReference type="PANTHER" id="PTHR16509">
    <property type="match status" value="1"/>
</dbReference>
<dbReference type="STRING" id="1764295.A0A5B8MI99"/>
<dbReference type="GO" id="GO:0047734">
    <property type="term" value="F:CDP-glycerol diphosphatase activity"/>
    <property type="evidence" value="ECO:0007669"/>
    <property type="project" value="TreeGrafter"/>
</dbReference>